<accession>A0A835YYD0</accession>
<reference evidence="1" key="1">
    <citation type="submission" date="2021-02" db="EMBL/GenBank/DDBJ databases">
        <title>First Annotated Genome of the Yellow-green Alga Tribonema minus.</title>
        <authorList>
            <person name="Mahan K.M."/>
        </authorList>
    </citation>
    <scope>NUCLEOTIDE SEQUENCE</scope>
    <source>
        <strain evidence="1">UTEX B ZZ1240</strain>
    </source>
</reference>
<keyword evidence="2" id="KW-1185">Reference proteome</keyword>
<sequence length="286" mass="31743">MIKTVTGSTHPWSELPQGNDASLVRHLEAQRVLVVLLAHGKRSAYHHALAQVSQLNGHAKRDGGKRRTKACLMLYRLPRERWTESPFLRWRCRRPAVRAGRGLRERSWLWHVIGIGYDTTRSPSGAMAVPTRAMTAIIMMAAVMMATTPTTTRSQPTVTSQTRGIASGRVLSATSVDMQPNFTQQLLQQAYTNCDGGKHSYAAHTVRLMEERLLETFACTDINPFNHSVRFDARHHSVSSLLRAAEAGVKHCTHELIFSEAQASLRPAVSCIPTSDLLCSTVHNDA</sequence>
<comment type="caution">
    <text evidence="1">The sequence shown here is derived from an EMBL/GenBank/DDBJ whole genome shotgun (WGS) entry which is preliminary data.</text>
</comment>
<dbReference type="Proteomes" id="UP000664859">
    <property type="component" value="Unassembled WGS sequence"/>
</dbReference>
<dbReference type="EMBL" id="JAFCMP010000301">
    <property type="protein sequence ID" value="KAG5181700.1"/>
    <property type="molecule type" value="Genomic_DNA"/>
</dbReference>
<dbReference type="AlphaFoldDB" id="A0A835YYD0"/>
<name>A0A835YYD0_9STRA</name>
<protein>
    <submittedName>
        <fullName evidence="1">Uncharacterized protein</fullName>
    </submittedName>
</protein>
<proteinExistence type="predicted"/>
<organism evidence="1 2">
    <name type="scientific">Tribonema minus</name>
    <dbReference type="NCBI Taxonomy" id="303371"/>
    <lineage>
        <taxon>Eukaryota</taxon>
        <taxon>Sar</taxon>
        <taxon>Stramenopiles</taxon>
        <taxon>Ochrophyta</taxon>
        <taxon>PX clade</taxon>
        <taxon>Xanthophyceae</taxon>
        <taxon>Tribonematales</taxon>
        <taxon>Tribonemataceae</taxon>
        <taxon>Tribonema</taxon>
    </lineage>
</organism>
<evidence type="ECO:0000313" key="1">
    <source>
        <dbReference type="EMBL" id="KAG5181700.1"/>
    </source>
</evidence>
<gene>
    <name evidence="1" type="ORF">JKP88DRAFT_246069</name>
</gene>
<evidence type="ECO:0000313" key="2">
    <source>
        <dbReference type="Proteomes" id="UP000664859"/>
    </source>
</evidence>